<dbReference type="EMBL" id="CACVAQ010000546">
    <property type="protein sequence ID" value="CAA6830303.1"/>
    <property type="molecule type" value="Genomic_DNA"/>
</dbReference>
<reference evidence="2" key="1">
    <citation type="submission" date="2020-01" db="EMBL/GenBank/DDBJ databases">
        <authorList>
            <person name="Meier V. D."/>
            <person name="Meier V D."/>
        </authorList>
    </citation>
    <scope>NUCLEOTIDE SEQUENCE</scope>
    <source>
        <strain evidence="2">HLG_WM_MAG_10</strain>
    </source>
</reference>
<evidence type="ECO:0000256" key="1">
    <source>
        <dbReference type="SAM" id="Coils"/>
    </source>
</evidence>
<protein>
    <submittedName>
        <fullName evidence="2">Uncharacterized protein</fullName>
    </submittedName>
</protein>
<name>A0A6S6UNL1_9BACT</name>
<gene>
    <name evidence="2" type="ORF">HELGO_WM27157</name>
</gene>
<accession>A0A6S6UNL1</accession>
<keyword evidence="1" id="KW-0175">Coiled coil</keyword>
<dbReference type="AlphaFoldDB" id="A0A6S6UNL1"/>
<sequence length="98" mass="10952">MPALAGLLALCLLLIIGYTFSTSNKAFKERLEQEKQQKALAEQLKAVQDQLNIVEKRLGNVEVILTDSQFIDPPTSGREAIDLKSEINELKSIIKKLK</sequence>
<evidence type="ECO:0000313" key="2">
    <source>
        <dbReference type="EMBL" id="CAA6830303.1"/>
    </source>
</evidence>
<feature type="coiled-coil region" evidence="1">
    <location>
        <begin position="24"/>
        <end position="57"/>
    </location>
</feature>
<organism evidence="2">
    <name type="scientific">uncultured Aureispira sp</name>
    <dbReference type="NCBI Taxonomy" id="1331704"/>
    <lineage>
        <taxon>Bacteria</taxon>
        <taxon>Pseudomonadati</taxon>
        <taxon>Bacteroidota</taxon>
        <taxon>Saprospiria</taxon>
        <taxon>Saprospirales</taxon>
        <taxon>Saprospiraceae</taxon>
        <taxon>Aureispira</taxon>
        <taxon>environmental samples</taxon>
    </lineage>
</organism>
<proteinExistence type="predicted"/>